<accession>J4GBB4</accession>
<dbReference type="PROSITE" id="PS51808">
    <property type="entry name" value="CHCH"/>
    <property type="match status" value="1"/>
</dbReference>
<evidence type="ECO:0008006" key="7">
    <source>
        <dbReference type="Google" id="ProtNLM"/>
    </source>
</evidence>
<dbReference type="GeneID" id="24099124"/>
<evidence type="ECO:0000256" key="4">
    <source>
        <dbReference type="ARBA" id="ARBA00023157"/>
    </source>
</evidence>
<comment type="similarity">
    <text evidence="2">Belongs to the cytochrome c oxidase subunit 6B family.</text>
</comment>
<evidence type="ECO:0000256" key="2">
    <source>
        <dbReference type="ARBA" id="ARBA00006425"/>
    </source>
</evidence>
<evidence type="ECO:0000256" key="1">
    <source>
        <dbReference type="ARBA" id="ARBA00004173"/>
    </source>
</evidence>
<comment type="subcellular location">
    <subcellularLocation>
        <location evidence="1">Mitochondrion</location>
    </subcellularLocation>
</comment>
<dbReference type="FunCoup" id="J4GBB4">
    <property type="interactions" value="11"/>
</dbReference>
<keyword evidence="3" id="KW-0496">Mitochondrion</keyword>
<keyword evidence="6" id="KW-1185">Reference proteome</keyword>
<keyword evidence="4" id="KW-1015">Disulfide bond</keyword>
<dbReference type="AlphaFoldDB" id="J4GBB4"/>
<organism evidence="5 6">
    <name type="scientific">Fibroporia radiculosa</name>
    <dbReference type="NCBI Taxonomy" id="599839"/>
    <lineage>
        <taxon>Eukaryota</taxon>
        <taxon>Fungi</taxon>
        <taxon>Dikarya</taxon>
        <taxon>Basidiomycota</taxon>
        <taxon>Agaricomycotina</taxon>
        <taxon>Agaricomycetes</taxon>
        <taxon>Polyporales</taxon>
        <taxon>Fibroporiaceae</taxon>
        <taxon>Fibroporia</taxon>
    </lineage>
</organism>
<dbReference type="PANTHER" id="PTHR47677">
    <property type="entry name" value="CYTOCHROME C OXIDASE ASSEMBLY FACTOR 6"/>
    <property type="match status" value="1"/>
</dbReference>
<dbReference type="InterPro" id="IPR048280">
    <property type="entry name" value="COX6B-like"/>
</dbReference>
<sequence>MIHGDPRDWPAGHFRLWRVRGLPEFVRTFRATTFELVGQMGLFGTKAPEKPDPVSRSDRQKCWDSRDAYFACLDEKGIVKAGDEGNACASQVAAYEKNCAKSWIDYFNKRRVLAEQQQGVLTQAKIQANAAGRP</sequence>
<gene>
    <name evidence="5" type="ORF">FIBRA_06380</name>
</gene>
<dbReference type="SUPFAM" id="SSF47694">
    <property type="entry name" value="Cytochrome c oxidase subunit h"/>
    <property type="match status" value="1"/>
</dbReference>
<dbReference type="HOGENOM" id="CLU_142408_0_0_1"/>
<evidence type="ECO:0000313" key="6">
    <source>
        <dbReference type="Proteomes" id="UP000006352"/>
    </source>
</evidence>
<dbReference type="OrthoDB" id="5545577at2759"/>
<protein>
    <recommendedName>
        <fullName evidence="7">Cytochrome c oxidase assembly factor 6</fullName>
    </recommendedName>
</protein>
<proteinExistence type="inferred from homology"/>
<dbReference type="Proteomes" id="UP000006352">
    <property type="component" value="Unassembled WGS sequence"/>
</dbReference>
<dbReference type="Pfam" id="PF02297">
    <property type="entry name" value="COX6B"/>
    <property type="match status" value="1"/>
</dbReference>
<name>J4GBB4_9APHY</name>
<dbReference type="InParanoid" id="J4GBB4"/>
<dbReference type="RefSeq" id="XP_012183496.1">
    <property type="nucleotide sequence ID" value="XM_012328106.1"/>
</dbReference>
<dbReference type="InterPro" id="IPR036549">
    <property type="entry name" value="CX6/COA6-like_sf"/>
</dbReference>
<evidence type="ECO:0000256" key="3">
    <source>
        <dbReference type="ARBA" id="ARBA00023128"/>
    </source>
</evidence>
<dbReference type="InterPro" id="IPR048281">
    <property type="entry name" value="COA6_fun"/>
</dbReference>
<reference evidence="5 6" key="1">
    <citation type="journal article" date="2012" name="Appl. Environ. Microbiol.">
        <title>Short-read sequencing for genomic analysis of the brown rot fungus Fibroporia radiculosa.</title>
        <authorList>
            <person name="Tang J.D."/>
            <person name="Perkins A.D."/>
            <person name="Sonstegard T.S."/>
            <person name="Schroeder S.G."/>
            <person name="Burgess S.C."/>
            <person name="Diehl S.V."/>
        </authorList>
    </citation>
    <scope>NUCLEOTIDE SEQUENCE [LARGE SCALE GENOMIC DNA]</scope>
    <source>
        <strain evidence="5 6">TFFH 294</strain>
    </source>
</reference>
<dbReference type="PANTHER" id="PTHR47677:SF1">
    <property type="entry name" value="CYTOCHROME C OXIDASE ASSEMBLY FACTOR 6"/>
    <property type="match status" value="1"/>
</dbReference>
<dbReference type="Gene3D" id="1.10.10.140">
    <property type="entry name" value="Cytochrome c oxidase, subunit VIb"/>
    <property type="match status" value="1"/>
</dbReference>
<evidence type="ECO:0000313" key="5">
    <source>
        <dbReference type="EMBL" id="CCM04213.1"/>
    </source>
</evidence>
<dbReference type="GO" id="GO:0005739">
    <property type="term" value="C:mitochondrion"/>
    <property type="evidence" value="ECO:0007669"/>
    <property type="project" value="UniProtKB-SubCell"/>
</dbReference>
<dbReference type="STRING" id="599839.J4GBB4"/>
<dbReference type="EMBL" id="HE797146">
    <property type="protein sequence ID" value="CCM04213.1"/>
    <property type="molecule type" value="Genomic_DNA"/>
</dbReference>